<gene>
    <name evidence="2" type="ORF">TRL7639_01473</name>
</gene>
<dbReference type="RefSeq" id="WP_085795078.1">
    <property type="nucleotide sequence ID" value="NZ_FWFO01000001.1"/>
</dbReference>
<accession>A0A1Y5S5R7</accession>
<evidence type="ECO:0000313" key="3">
    <source>
        <dbReference type="Proteomes" id="UP000193077"/>
    </source>
</evidence>
<reference evidence="2 3" key="1">
    <citation type="submission" date="2017-03" db="EMBL/GenBank/DDBJ databases">
        <authorList>
            <person name="Afonso C.L."/>
            <person name="Miller P.J."/>
            <person name="Scott M.A."/>
            <person name="Spackman E."/>
            <person name="Goraichik I."/>
            <person name="Dimitrov K.M."/>
            <person name="Suarez D.L."/>
            <person name="Swayne D.E."/>
        </authorList>
    </citation>
    <scope>NUCLEOTIDE SEQUENCE [LARGE SCALE GENOMIC DNA]</scope>
    <source>
        <strain evidence="2 3">CECT 7639</strain>
    </source>
</reference>
<keyword evidence="3" id="KW-1185">Reference proteome</keyword>
<evidence type="ECO:0008006" key="4">
    <source>
        <dbReference type="Google" id="ProtNLM"/>
    </source>
</evidence>
<organism evidence="2 3">
    <name type="scientific">Falsiruegeria litorea R37</name>
    <dbReference type="NCBI Taxonomy" id="1200284"/>
    <lineage>
        <taxon>Bacteria</taxon>
        <taxon>Pseudomonadati</taxon>
        <taxon>Pseudomonadota</taxon>
        <taxon>Alphaproteobacteria</taxon>
        <taxon>Rhodobacterales</taxon>
        <taxon>Roseobacteraceae</taxon>
        <taxon>Falsiruegeria</taxon>
    </lineage>
</organism>
<protein>
    <recommendedName>
        <fullName evidence="4">DUF4177 domain-containing protein</fullName>
    </recommendedName>
</protein>
<evidence type="ECO:0000256" key="1">
    <source>
        <dbReference type="SAM" id="MobiDB-lite"/>
    </source>
</evidence>
<name>A0A1Y5S5R7_9RHOB</name>
<dbReference type="EMBL" id="FWFO01000001">
    <property type="protein sequence ID" value="SLN33171.1"/>
    <property type="molecule type" value="Genomic_DNA"/>
</dbReference>
<dbReference type="Proteomes" id="UP000193077">
    <property type="component" value="Unassembled WGS sequence"/>
</dbReference>
<proteinExistence type="predicted"/>
<dbReference type="AlphaFoldDB" id="A0A1Y5S5R7"/>
<feature type="region of interest" description="Disordered" evidence="1">
    <location>
        <begin position="92"/>
        <end position="122"/>
    </location>
</feature>
<sequence>MHRYEYKVVPAPSKGTKAKGVKTPEGRFALTVEQLLNQMGADGWEFQRAELLPSDERSGLTGSVQNWRNVLVFRRAIGAITTDKDEVVATAVPGPMSEPAPIEAPAPLSAEVNDPPMASGAERMLKDNGVEELSDVAGMTEALKARAERQTDEDAEPDETVKRD</sequence>
<evidence type="ECO:0000313" key="2">
    <source>
        <dbReference type="EMBL" id="SLN33171.1"/>
    </source>
</evidence>
<feature type="region of interest" description="Disordered" evidence="1">
    <location>
        <begin position="144"/>
        <end position="164"/>
    </location>
</feature>
<dbReference type="OrthoDB" id="7658888at2"/>